<dbReference type="InterPro" id="IPR013766">
    <property type="entry name" value="Thioredoxin_domain"/>
</dbReference>
<gene>
    <name evidence="7" type="ORF">GOB87_06740</name>
</gene>
<evidence type="ECO:0000256" key="5">
    <source>
        <dbReference type="SAM" id="Phobius"/>
    </source>
</evidence>
<evidence type="ECO:0000256" key="1">
    <source>
        <dbReference type="ARBA" id="ARBA00004196"/>
    </source>
</evidence>
<evidence type="ECO:0000256" key="4">
    <source>
        <dbReference type="ARBA" id="ARBA00023284"/>
    </source>
</evidence>
<reference evidence="7" key="1">
    <citation type="submission" date="2019-11" db="EMBL/GenBank/DDBJ databases">
        <title>Description of new Acetobacter species.</title>
        <authorList>
            <person name="Cleenwerck I."/>
            <person name="Sombolestani A.S."/>
        </authorList>
    </citation>
    <scope>NUCLEOTIDE SEQUENCE</scope>
    <source>
        <strain evidence="7">LMG 1626</strain>
    </source>
</reference>
<keyword evidence="8" id="KW-1185">Reference proteome</keyword>
<dbReference type="PANTHER" id="PTHR42852">
    <property type="entry name" value="THIOL:DISULFIDE INTERCHANGE PROTEIN DSBE"/>
    <property type="match status" value="1"/>
</dbReference>
<accession>A0A967B4L4</accession>
<dbReference type="GO" id="GO:0017004">
    <property type="term" value="P:cytochrome complex assembly"/>
    <property type="evidence" value="ECO:0007669"/>
    <property type="project" value="UniProtKB-KW"/>
</dbReference>
<dbReference type="GO" id="GO:0015036">
    <property type="term" value="F:disulfide oxidoreductase activity"/>
    <property type="evidence" value="ECO:0007669"/>
    <property type="project" value="InterPro"/>
</dbReference>
<keyword evidence="5" id="KW-1133">Transmembrane helix</keyword>
<feature type="domain" description="Thioredoxin" evidence="6">
    <location>
        <begin position="51"/>
        <end position="188"/>
    </location>
</feature>
<dbReference type="InterPro" id="IPR000866">
    <property type="entry name" value="AhpC/TSA"/>
</dbReference>
<evidence type="ECO:0000256" key="2">
    <source>
        <dbReference type="ARBA" id="ARBA00022748"/>
    </source>
</evidence>
<keyword evidence="3" id="KW-1015">Disulfide bond</keyword>
<dbReference type="Pfam" id="PF00578">
    <property type="entry name" value="AhpC-TSA"/>
    <property type="match status" value="1"/>
</dbReference>
<dbReference type="GO" id="GO:0030288">
    <property type="term" value="C:outer membrane-bounded periplasmic space"/>
    <property type="evidence" value="ECO:0007669"/>
    <property type="project" value="InterPro"/>
</dbReference>
<keyword evidence="5" id="KW-0812">Transmembrane</keyword>
<dbReference type="RefSeq" id="WP_166314127.1">
    <property type="nucleotide sequence ID" value="NZ_WOTH01000010.1"/>
</dbReference>
<dbReference type="InterPro" id="IPR036249">
    <property type="entry name" value="Thioredoxin-like_sf"/>
</dbReference>
<organism evidence="7 8">
    <name type="scientific">Acetobacter estunensis</name>
    <dbReference type="NCBI Taxonomy" id="104097"/>
    <lineage>
        <taxon>Bacteria</taxon>
        <taxon>Pseudomonadati</taxon>
        <taxon>Pseudomonadota</taxon>
        <taxon>Alphaproteobacteria</taxon>
        <taxon>Acetobacterales</taxon>
        <taxon>Acetobacteraceae</taxon>
        <taxon>Acetobacter</taxon>
    </lineage>
</organism>
<protein>
    <submittedName>
        <fullName evidence="7">DsbE family thiol:disulfide interchange protein</fullName>
    </submittedName>
</protein>
<dbReference type="InterPro" id="IPR004799">
    <property type="entry name" value="Periplasmic_diS_OxRdtase_DsbE"/>
</dbReference>
<dbReference type="GO" id="GO:0016209">
    <property type="term" value="F:antioxidant activity"/>
    <property type="evidence" value="ECO:0007669"/>
    <property type="project" value="InterPro"/>
</dbReference>
<dbReference type="PROSITE" id="PS51352">
    <property type="entry name" value="THIOREDOXIN_2"/>
    <property type="match status" value="1"/>
</dbReference>
<evidence type="ECO:0000259" key="6">
    <source>
        <dbReference type="PROSITE" id="PS51352"/>
    </source>
</evidence>
<evidence type="ECO:0000313" key="8">
    <source>
        <dbReference type="Proteomes" id="UP000597459"/>
    </source>
</evidence>
<dbReference type="EMBL" id="WOTH01000010">
    <property type="protein sequence ID" value="NHO53660.1"/>
    <property type="molecule type" value="Genomic_DNA"/>
</dbReference>
<comment type="caution">
    <text evidence="7">The sequence shown here is derived from an EMBL/GenBank/DDBJ whole genome shotgun (WGS) entry which is preliminary data.</text>
</comment>
<proteinExistence type="predicted"/>
<dbReference type="Proteomes" id="UP000597459">
    <property type="component" value="Unassembled WGS sequence"/>
</dbReference>
<evidence type="ECO:0000313" key="7">
    <source>
        <dbReference type="EMBL" id="NHO53660.1"/>
    </source>
</evidence>
<evidence type="ECO:0000256" key="3">
    <source>
        <dbReference type="ARBA" id="ARBA00023157"/>
    </source>
</evidence>
<dbReference type="NCBIfam" id="TIGR00385">
    <property type="entry name" value="dsbE"/>
    <property type="match status" value="1"/>
</dbReference>
<dbReference type="PANTHER" id="PTHR42852:SF6">
    <property type="entry name" value="THIOL:DISULFIDE INTERCHANGE PROTEIN DSBE"/>
    <property type="match status" value="1"/>
</dbReference>
<dbReference type="InterPro" id="IPR050553">
    <property type="entry name" value="Thioredoxin_ResA/DsbE_sf"/>
</dbReference>
<dbReference type="AlphaFoldDB" id="A0A967B4L4"/>
<keyword evidence="4" id="KW-0676">Redox-active center</keyword>
<keyword evidence="5" id="KW-0472">Membrane</keyword>
<comment type="subcellular location">
    <subcellularLocation>
        <location evidence="1">Cell envelope</location>
    </subcellularLocation>
</comment>
<feature type="transmembrane region" description="Helical" evidence="5">
    <location>
        <begin position="15"/>
        <end position="35"/>
    </location>
</feature>
<keyword evidence="2" id="KW-0201">Cytochrome c-type biogenesis</keyword>
<name>A0A967B4L4_9PROT</name>
<dbReference type="SUPFAM" id="SSF52833">
    <property type="entry name" value="Thioredoxin-like"/>
    <property type="match status" value="1"/>
</dbReference>
<dbReference type="Gene3D" id="3.40.30.10">
    <property type="entry name" value="Glutaredoxin"/>
    <property type="match status" value="1"/>
</dbReference>
<sequence length="192" mass="20635">MSDEQQRNNVTRRRLMMGLPLVGAGVCGVAFWKMLSGMQTGAFNPHDINAPVTGRPVPDFTLVDQPPGTGFAAADLRTLKSPVLINFFASWCIPCIAEMQALLDLQKQVPIWGVAYKDKPENAAGLLKHAGNPYARIGSDREGRVAIDWGVSGVPESFLIAPGGLIVWHSAAGLDNEDVRTSLNAALTKVAR</sequence>